<accession>A0ABV8PUY4</accession>
<dbReference type="SUPFAM" id="SSF53756">
    <property type="entry name" value="UDP-Glycosyltransferase/glycogen phosphorylase"/>
    <property type="match status" value="1"/>
</dbReference>
<protein>
    <submittedName>
        <fullName evidence="1">Glycosyltransferase family protein</fullName>
    </submittedName>
</protein>
<gene>
    <name evidence="1" type="ORF">ACFOW1_04030</name>
</gene>
<sequence length="354" mass="39820">MSKGLRIFYAVQATGNGHIARAMELLPYLQQYGTVDVFLSGSNSNLNPALPIKYRSKGISLFYGNRGGLDYWKMWKELSVASIYKEAKALPLEQYDVVINDFDSITSLACKLKGIASVNFGHQASFKSKHTPRPAKKDWMGELVLQHYATAERYIGLHFKQYDDFIFSPIIKDDILNANVVDNGHVTVYLSHYSDDVVLQSLQACKDVRFEVFSKTKQQAETVANITFKPINNKAFNQSMMTAYGIITGAGFETPAEALYMGKRVMCLPIRGQYEQLCNAEALKDFNVPIVDKLTANFHLQVADWLQQAPQTQLQLTNSTYEIVQQVIETARSLQPAKPVQESLLSEEDFLVMG</sequence>
<evidence type="ECO:0000313" key="2">
    <source>
        <dbReference type="Proteomes" id="UP001595906"/>
    </source>
</evidence>
<proteinExistence type="predicted"/>
<evidence type="ECO:0000313" key="1">
    <source>
        <dbReference type="EMBL" id="MFC4231045.1"/>
    </source>
</evidence>
<keyword evidence="2" id="KW-1185">Reference proteome</keyword>
<reference evidence="2" key="1">
    <citation type="journal article" date="2019" name="Int. J. Syst. Evol. Microbiol.">
        <title>The Global Catalogue of Microorganisms (GCM) 10K type strain sequencing project: providing services to taxonomists for standard genome sequencing and annotation.</title>
        <authorList>
            <consortium name="The Broad Institute Genomics Platform"/>
            <consortium name="The Broad Institute Genome Sequencing Center for Infectious Disease"/>
            <person name="Wu L."/>
            <person name="Ma J."/>
        </authorList>
    </citation>
    <scope>NUCLEOTIDE SEQUENCE [LARGE SCALE GENOMIC DNA]</scope>
    <source>
        <strain evidence="2">CECT 8010</strain>
    </source>
</reference>
<name>A0ABV8PUY4_9BACT</name>
<dbReference type="Proteomes" id="UP001595906">
    <property type="component" value="Unassembled WGS sequence"/>
</dbReference>
<dbReference type="EMBL" id="JBHSDC010000003">
    <property type="protein sequence ID" value="MFC4231045.1"/>
    <property type="molecule type" value="Genomic_DNA"/>
</dbReference>
<dbReference type="Pfam" id="PF13528">
    <property type="entry name" value="Glyco_trans_1_3"/>
    <property type="match status" value="1"/>
</dbReference>
<dbReference type="RefSeq" id="WP_379012432.1">
    <property type="nucleotide sequence ID" value="NZ_JBHSDC010000003.1"/>
</dbReference>
<organism evidence="1 2">
    <name type="scientific">Parasediminibacterium paludis</name>
    <dbReference type="NCBI Taxonomy" id="908966"/>
    <lineage>
        <taxon>Bacteria</taxon>
        <taxon>Pseudomonadati</taxon>
        <taxon>Bacteroidota</taxon>
        <taxon>Chitinophagia</taxon>
        <taxon>Chitinophagales</taxon>
        <taxon>Chitinophagaceae</taxon>
        <taxon>Parasediminibacterium</taxon>
    </lineage>
</organism>
<comment type="caution">
    <text evidence="1">The sequence shown here is derived from an EMBL/GenBank/DDBJ whole genome shotgun (WGS) entry which is preliminary data.</text>
</comment>